<evidence type="ECO:0000256" key="1">
    <source>
        <dbReference type="SAM" id="MobiDB-lite"/>
    </source>
</evidence>
<name>A0AAV6LDE0_9ERIC</name>
<reference evidence="2" key="1">
    <citation type="submission" date="2020-08" db="EMBL/GenBank/DDBJ databases">
        <title>Plant Genome Project.</title>
        <authorList>
            <person name="Zhang R.-G."/>
        </authorList>
    </citation>
    <scope>NUCLEOTIDE SEQUENCE</scope>
    <source>
        <strain evidence="2">WSP0</strain>
        <tissue evidence="2">Leaf</tissue>
    </source>
</reference>
<dbReference type="AlphaFoldDB" id="A0AAV6LDE0"/>
<organism evidence="2 3">
    <name type="scientific">Rhododendron griersonianum</name>
    <dbReference type="NCBI Taxonomy" id="479676"/>
    <lineage>
        <taxon>Eukaryota</taxon>
        <taxon>Viridiplantae</taxon>
        <taxon>Streptophyta</taxon>
        <taxon>Embryophyta</taxon>
        <taxon>Tracheophyta</taxon>
        <taxon>Spermatophyta</taxon>
        <taxon>Magnoliopsida</taxon>
        <taxon>eudicotyledons</taxon>
        <taxon>Gunneridae</taxon>
        <taxon>Pentapetalae</taxon>
        <taxon>asterids</taxon>
        <taxon>Ericales</taxon>
        <taxon>Ericaceae</taxon>
        <taxon>Ericoideae</taxon>
        <taxon>Rhodoreae</taxon>
        <taxon>Rhododendron</taxon>
    </lineage>
</organism>
<protein>
    <submittedName>
        <fullName evidence="2">Uncharacterized protein</fullName>
    </submittedName>
</protein>
<feature type="region of interest" description="Disordered" evidence="1">
    <location>
        <begin position="40"/>
        <end position="61"/>
    </location>
</feature>
<sequence length="61" mass="6322">MEVKGFLYDALSPLPSTASAAASPSGHPPLRAAGRFRASRRVSQQNLPVRGPAPLSDGCCT</sequence>
<comment type="caution">
    <text evidence="2">The sequence shown here is derived from an EMBL/GenBank/DDBJ whole genome shotgun (WGS) entry which is preliminary data.</text>
</comment>
<gene>
    <name evidence="2" type="ORF">RHGRI_004854</name>
</gene>
<dbReference type="EMBL" id="JACTNZ010000002">
    <property type="protein sequence ID" value="KAG5561957.1"/>
    <property type="molecule type" value="Genomic_DNA"/>
</dbReference>
<proteinExistence type="predicted"/>
<keyword evidence="3" id="KW-1185">Reference proteome</keyword>
<evidence type="ECO:0000313" key="3">
    <source>
        <dbReference type="Proteomes" id="UP000823749"/>
    </source>
</evidence>
<evidence type="ECO:0000313" key="2">
    <source>
        <dbReference type="EMBL" id="KAG5561957.1"/>
    </source>
</evidence>
<accession>A0AAV6LDE0</accession>
<dbReference type="Proteomes" id="UP000823749">
    <property type="component" value="Chromosome 2"/>
</dbReference>